<reference evidence="3" key="1">
    <citation type="journal article" date="2021" name="Proc. Natl. Acad. Sci. U.S.A.">
        <title>A Catalog of Tens of Thousands of Viruses from Human Metagenomes Reveals Hidden Associations with Chronic Diseases.</title>
        <authorList>
            <person name="Tisza M.J."/>
            <person name="Buck C.B."/>
        </authorList>
    </citation>
    <scope>NUCLEOTIDE SEQUENCE</scope>
    <source>
        <strain evidence="3">Ct2kB26</strain>
    </source>
</reference>
<proteinExistence type="predicted"/>
<evidence type="ECO:0000313" key="3">
    <source>
        <dbReference type="EMBL" id="DAE03191.1"/>
    </source>
</evidence>
<dbReference type="Pfam" id="PF03354">
    <property type="entry name" value="TerL_ATPase"/>
    <property type="match status" value="1"/>
</dbReference>
<accession>A0A8S5P7S0</accession>
<dbReference type="InterPro" id="IPR027417">
    <property type="entry name" value="P-loop_NTPase"/>
</dbReference>
<feature type="domain" description="Terminase large subunit-like endonuclease" evidence="2">
    <location>
        <begin position="287"/>
        <end position="585"/>
    </location>
</feature>
<dbReference type="InterPro" id="IPR046461">
    <property type="entry name" value="TerL_ATPase"/>
</dbReference>
<protein>
    <submittedName>
        <fullName evidence="3">Large Terminase</fullName>
    </submittedName>
</protein>
<dbReference type="PANTHER" id="PTHR41287:SF1">
    <property type="entry name" value="PROTEIN YMFN"/>
    <property type="match status" value="1"/>
</dbReference>
<dbReference type="InterPro" id="IPR046462">
    <property type="entry name" value="TerL_nuclease"/>
</dbReference>
<feature type="domain" description="Terminase large subunit-like ATPase" evidence="1">
    <location>
        <begin position="90"/>
        <end position="273"/>
    </location>
</feature>
<dbReference type="Gene3D" id="3.40.50.300">
    <property type="entry name" value="P-loop containing nucleotide triphosphate hydrolases"/>
    <property type="match status" value="1"/>
</dbReference>
<sequence>MGAARPERQTGQHHAAAVYAKQVVRGRLKEQCCQYERLACQRFLDDLKRQGKKDFPYVFDVTRADRILRWFGQCIQVRGVAAGKPIALEPWQVFDLANLYGWVQKDTGARRFKVSYNKRARGNYKSTEKSGQCLYHMCADVIYPPYHPELARFEMEPEVECAAVDRGQAMRVFGDAKKIAQASPNIRKRLKIPRSNPVVHLTRGGFMRALSKDTKNKDSAAPSYFVVDEYHAHPTSEIYDVGKSGFGKRPQALLDAITTAGDDAQRKPCYAEEENLKAMLRGDIPMDETYFVMIREIDDGDDPHNEACWAKANPCLRYGSEYARYLLDEIRSEYTTAYAFNDPYKIRNFLTRRMDKWQTGAVNRYLDESMLAMARRAQVGREAFAALTDGRECWCGFDLGKRIDLSGAAAVWLLPDDRVAIKMQAFMPEEGATRHEHTDRVPYTAWARGGYVTLTPGAVTENAFVDEWIVAGEKDHGWKVTQVGYDGHNATDLAIAMNQRRNNEDFCVEIFQSCSGQNLAVKGFRDLLVQGKLVMEESPLAMWCLANAVETVNGNGDSRLSKKHKDDTERIDPVAAAMNALTLALLRRNNPTLADRIRQGGWSM</sequence>
<dbReference type="PANTHER" id="PTHR41287">
    <property type="match status" value="1"/>
</dbReference>
<organism evidence="3">
    <name type="scientific">Siphoviridae sp. ct2kB26</name>
    <dbReference type="NCBI Taxonomy" id="2825317"/>
    <lineage>
        <taxon>Viruses</taxon>
        <taxon>Duplodnaviria</taxon>
        <taxon>Heunggongvirae</taxon>
        <taxon>Uroviricota</taxon>
        <taxon>Caudoviricetes</taxon>
    </lineage>
</organism>
<dbReference type="GO" id="GO:0004519">
    <property type="term" value="F:endonuclease activity"/>
    <property type="evidence" value="ECO:0007669"/>
    <property type="project" value="InterPro"/>
</dbReference>
<evidence type="ECO:0000259" key="2">
    <source>
        <dbReference type="Pfam" id="PF20441"/>
    </source>
</evidence>
<name>A0A8S5P7S0_9CAUD</name>
<dbReference type="EMBL" id="BK015360">
    <property type="protein sequence ID" value="DAE03191.1"/>
    <property type="molecule type" value="Genomic_DNA"/>
</dbReference>
<dbReference type="Pfam" id="PF20441">
    <property type="entry name" value="TerL_nuclease"/>
    <property type="match status" value="1"/>
</dbReference>
<evidence type="ECO:0000259" key="1">
    <source>
        <dbReference type="Pfam" id="PF03354"/>
    </source>
</evidence>
<dbReference type="InterPro" id="IPR005021">
    <property type="entry name" value="Terminase_largesu-like"/>
</dbReference>